<accession>A0A7X9HGX0</accession>
<evidence type="ECO:0000313" key="3">
    <source>
        <dbReference type="EMBL" id="NMB70043.1"/>
    </source>
</evidence>
<evidence type="ECO:0000256" key="1">
    <source>
        <dbReference type="PROSITE-ProRule" id="PRU00339"/>
    </source>
</evidence>
<organism evidence="3 4">
    <name type="scientific">candidate division WWE3 bacterium</name>
    <dbReference type="NCBI Taxonomy" id="2053526"/>
    <lineage>
        <taxon>Bacteria</taxon>
        <taxon>Katanobacteria</taxon>
    </lineage>
</organism>
<dbReference type="Gene3D" id="1.25.40.10">
    <property type="entry name" value="Tetratricopeptide repeat domain"/>
    <property type="match status" value="1"/>
</dbReference>
<dbReference type="InterPro" id="IPR019734">
    <property type="entry name" value="TPR_rpt"/>
</dbReference>
<feature type="repeat" description="TPR" evidence="1">
    <location>
        <begin position="39"/>
        <end position="72"/>
    </location>
</feature>
<dbReference type="AlphaFoldDB" id="A0A7X9HGX0"/>
<reference evidence="3 4" key="1">
    <citation type="journal article" date="2020" name="Biotechnol. Biofuels">
        <title>New insights from the biogas microbiome by comprehensive genome-resolved metagenomics of nearly 1600 species originating from multiple anaerobic digesters.</title>
        <authorList>
            <person name="Campanaro S."/>
            <person name="Treu L."/>
            <person name="Rodriguez-R L.M."/>
            <person name="Kovalovszki A."/>
            <person name="Ziels R.M."/>
            <person name="Maus I."/>
            <person name="Zhu X."/>
            <person name="Kougias P.G."/>
            <person name="Basile A."/>
            <person name="Luo G."/>
            <person name="Schluter A."/>
            <person name="Konstantinidis K.T."/>
            <person name="Angelidaki I."/>
        </authorList>
    </citation>
    <scope>NUCLEOTIDE SEQUENCE [LARGE SCALE GENOMIC DNA]</scope>
    <source>
        <strain evidence="3">AS27yjCOA_165</strain>
    </source>
</reference>
<dbReference type="Proteomes" id="UP000526033">
    <property type="component" value="Unassembled WGS sequence"/>
</dbReference>
<comment type="caution">
    <text evidence="3">The sequence shown here is derived from an EMBL/GenBank/DDBJ whole genome shotgun (WGS) entry which is preliminary data.</text>
</comment>
<dbReference type="InterPro" id="IPR011990">
    <property type="entry name" value="TPR-like_helical_dom_sf"/>
</dbReference>
<feature type="compositionally biased region" description="Acidic residues" evidence="2">
    <location>
        <begin position="214"/>
        <end position="228"/>
    </location>
</feature>
<evidence type="ECO:0000313" key="4">
    <source>
        <dbReference type="Proteomes" id="UP000526033"/>
    </source>
</evidence>
<gene>
    <name evidence="3" type="ORF">GYA27_02470</name>
</gene>
<dbReference type="PROSITE" id="PS50005">
    <property type="entry name" value="TPR"/>
    <property type="match status" value="1"/>
</dbReference>
<proteinExistence type="predicted"/>
<name>A0A7X9HGX0_UNCKA</name>
<sequence length="228" mass="25433">MQLNITQLAKKAVSAALKLEWQVAIKVNQEILEKDPDNLEAKLRLGRAYIYTKEPNKAKKMFKEVLNVDPINQVALKNLNLLKEDNLVLASESNVKTDSLIKEPGTSVEADLVITARGIKAESLTPGEQFKTKLKRNSLEIISTSGKNETVLGELNNSDISSRLNGLEKQGGRFVVSYIKGRDKNITLLIKTSVPVFKSDKQDVRPYIKKGSLDEPDMENEEILELGE</sequence>
<keyword evidence="1" id="KW-0802">TPR repeat</keyword>
<dbReference type="EMBL" id="JAAZNL010000025">
    <property type="protein sequence ID" value="NMB70043.1"/>
    <property type="molecule type" value="Genomic_DNA"/>
</dbReference>
<dbReference type="SUPFAM" id="SSF48452">
    <property type="entry name" value="TPR-like"/>
    <property type="match status" value="1"/>
</dbReference>
<evidence type="ECO:0000256" key="2">
    <source>
        <dbReference type="SAM" id="MobiDB-lite"/>
    </source>
</evidence>
<dbReference type="Pfam" id="PF14559">
    <property type="entry name" value="TPR_19"/>
    <property type="match status" value="1"/>
</dbReference>
<feature type="region of interest" description="Disordered" evidence="2">
    <location>
        <begin position="209"/>
        <end position="228"/>
    </location>
</feature>
<protein>
    <submittedName>
        <fullName evidence="3">Tetratricopeptide repeat protein</fullName>
    </submittedName>
</protein>